<dbReference type="Proteomes" id="UP001154282">
    <property type="component" value="Unassembled WGS sequence"/>
</dbReference>
<dbReference type="AlphaFoldDB" id="A0AAV0K0M1"/>
<protein>
    <recommendedName>
        <fullName evidence="3">HMG box domain-containing protein</fullName>
    </recommendedName>
</protein>
<feature type="region of interest" description="Disordered" evidence="2">
    <location>
        <begin position="223"/>
        <end position="302"/>
    </location>
</feature>
<evidence type="ECO:0000256" key="1">
    <source>
        <dbReference type="PROSITE-ProRule" id="PRU00267"/>
    </source>
</evidence>
<evidence type="ECO:0000259" key="3">
    <source>
        <dbReference type="PROSITE" id="PS50118"/>
    </source>
</evidence>
<dbReference type="Pfam" id="PF00505">
    <property type="entry name" value="HMG_box"/>
    <property type="match status" value="1"/>
</dbReference>
<keyword evidence="1" id="KW-0539">Nucleus</keyword>
<dbReference type="GO" id="GO:0010197">
    <property type="term" value="P:polar nucleus fusion"/>
    <property type="evidence" value="ECO:0007669"/>
    <property type="project" value="TreeGrafter"/>
</dbReference>
<dbReference type="PANTHER" id="PTHR47658">
    <property type="entry name" value="HIGH MOBILITY GROUP B PROTEIN 12-RELATED"/>
    <property type="match status" value="1"/>
</dbReference>
<accession>A0AAV0K0M1</accession>
<feature type="DNA-binding region" description="HMG box" evidence="1">
    <location>
        <begin position="189"/>
        <end position="258"/>
    </location>
</feature>
<keyword evidence="5" id="KW-1185">Reference proteome</keyword>
<gene>
    <name evidence="4" type="ORF">LITE_LOCUS16596</name>
</gene>
<proteinExistence type="predicted"/>
<dbReference type="SUPFAM" id="SSF47095">
    <property type="entry name" value="HMG-box"/>
    <property type="match status" value="1"/>
</dbReference>
<name>A0AAV0K0M1_9ROSI</name>
<evidence type="ECO:0000256" key="2">
    <source>
        <dbReference type="SAM" id="MobiDB-lite"/>
    </source>
</evidence>
<dbReference type="GO" id="GO:0003677">
    <property type="term" value="F:DNA binding"/>
    <property type="evidence" value="ECO:0007669"/>
    <property type="project" value="UniProtKB-UniRule"/>
</dbReference>
<dbReference type="PANTHER" id="PTHR47658:SF1">
    <property type="entry name" value="MEIOSIS INITIATOR PROTEIN"/>
    <property type="match status" value="1"/>
</dbReference>
<feature type="compositionally biased region" description="Acidic residues" evidence="2">
    <location>
        <begin position="269"/>
        <end position="286"/>
    </location>
</feature>
<comment type="caution">
    <text evidence="4">The sequence shown here is derived from an EMBL/GenBank/DDBJ whole genome shotgun (WGS) entry which is preliminary data.</text>
</comment>
<evidence type="ECO:0000313" key="5">
    <source>
        <dbReference type="Proteomes" id="UP001154282"/>
    </source>
</evidence>
<organism evidence="4 5">
    <name type="scientific">Linum tenue</name>
    <dbReference type="NCBI Taxonomy" id="586396"/>
    <lineage>
        <taxon>Eukaryota</taxon>
        <taxon>Viridiplantae</taxon>
        <taxon>Streptophyta</taxon>
        <taxon>Embryophyta</taxon>
        <taxon>Tracheophyta</taxon>
        <taxon>Spermatophyta</taxon>
        <taxon>Magnoliopsida</taxon>
        <taxon>eudicotyledons</taxon>
        <taxon>Gunneridae</taxon>
        <taxon>Pentapetalae</taxon>
        <taxon>rosids</taxon>
        <taxon>fabids</taxon>
        <taxon>Malpighiales</taxon>
        <taxon>Linaceae</taxon>
        <taxon>Linum</taxon>
    </lineage>
</organism>
<dbReference type="PROSITE" id="PS50118">
    <property type="entry name" value="HMG_BOX_2"/>
    <property type="match status" value="1"/>
</dbReference>
<feature type="compositionally biased region" description="Low complexity" evidence="2">
    <location>
        <begin position="58"/>
        <end position="67"/>
    </location>
</feature>
<dbReference type="Gene3D" id="1.10.30.10">
    <property type="entry name" value="High mobility group box domain"/>
    <property type="match status" value="1"/>
</dbReference>
<dbReference type="SMART" id="SM00398">
    <property type="entry name" value="HMG"/>
    <property type="match status" value="1"/>
</dbReference>
<dbReference type="EMBL" id="CAMGYJ010000005">
    <property type="protein sequence ID" value="CAI0415338.1"/>
    <property type="molecule type" value="Genomic_DNA"/>
</dbReference>
<feature type="compositionally biased region" description="Basic residues" evidence="2">
    <location>
        <begin position="25"/>
        <end position="36"/>
    </location>
</feature>
<dbReference type="CDD" id="cd22005">
    <property type="entry name" value="HMG-box_AtHMGB1-like"/>
    <property type="match status" value="1"/>
</dbReference>
<feature type="region of interest" description="Disordered" evidence="2">
    <location>
        <begin position="1"/>
        <end position="106"/>
    </location>
</feature>
<feature type="compositionally biased region" description="Basic and acidic residues" evidence="2">
    <location>
        <begin position="223"/>
        <end position="240"/>
    </location>
</feature>
<sequence>VRDRPFPEESETTVSFPPNEPIGAQRKRQCCKKRGKIRAEVSYSRKKRTNPNPEKPSHPFSSRFRSSITLNQVGMAGGGSIKSNPTKARKRVEADNGASAASMVRARDGSAFTRCEECKKDVAVALIGMHSCSLDAKIKMNLEAQVVENAADVKTTKKKAAERNTGEVEDPKAKRAKKEKRAAKDPNKPKRPPTAFFIFIGDFRKEYKEANPDSKDVKKIAKEAGQKWKSMTDEEKKPYLDKAAQLKAEHGKTSGDSDDAENGAPADKEGEDDDEEDTKEEEEDPNKEDAAKDGVEDESGSE</sequence>
<dbReference type="InterPro" id="IPR009071">
    <property type="entry name" value="HMG_box_dom"/>
</dbReference>
<keyword evidence="1" id="KW-0238">DNA-binding</keyword>
<feature type="domain" description="HMG box" evidence="3">
    <location>
        <begin position="189"/>
        <end position="258"/>
    </location>
</feature>
<feature type="compositionally biased region" description="Basic and acidic residues" evidence="2">
    <location>
        <begin position="159"/>
        <end position="173"/>
    </location>
</feature>
<feature type="non-terminal residue" evidence="4">
    <location>
        <position position="1"/>
    </location>
</feature>
<evidence type="ECO:0000313" key="4">
    <source>
        <dbReference type="EMBL" id="CAI0415338.1"/>
    </source>
</evidence>
<feature type="region of interest" description="Disordered" evidence="2">
    <location>
        <begin position="149"/>
        <end position="195"/>
    </location>
</feature>
<reference evidence="4" key="1">
    <citation type="submission" date="2022-08" db="EMBL/GenBank/DDBJ databases">
        <authorList>
            <person name="Gutierrez-Valencia J."/>
        </authorList>
    </citation>
    <scope>NUCLEOTIDE SEQUENCE</scope>
</reference>
<dbReference type="InterPro" id="IPR036910">
    <property type="entry name" value="HMG_box_dom_sf"/>
</dbReference>
<dbReference type="GO" id="GO:0005634">
    <property type="term" value="C:nucleus"/>
    <property type="evidence" value="ECO:0007669"/>
    <property type="project" value="UniProtKB-UniRule"/>
</dbReference>